<evidence type="ECO:0000256" key="3">
    <source>
        <dbReference type="ARBA" id="ARBA00012291"/>
    </source>
</evidence>
<keyword evidence="7" id="KW-0315">Glutamine amidotransferase</keyword>
<protein>
    <recommendedName>
        <fullName evidence="3">CTP synthase (glutamine hydrolyzing)</fullName>
        <ecNumber evidence="3">6.3.4.2</ecNumber>
    </recommendedName>
</protein>
<dbReference type="SUPFAM" id="SSF52317">
    <property type="entry name" value="Class I glutamine amidotransferase-like"/>
    <property type="match status" value="1"/>
</dbReference>
<comment type="caution">
    <text evidence="11">The sequence shown here is derived from an EMBL/GenBank/DDBJ whole genome shotgun (WGS) entry which is preliminary data.</text>
</comment>
<dbReference type="Proteomes" id="UP000616499">
    <property type="component" value="Unassembled WGS sequence"/>
</dbReference>
<sequence>MSASVRDTSTNRQNVRVALIGDYNPNITAHKAIPLALQLAQQSMQVPLAFQWVATADIKETIFEAFDGIWCTPGSPYQSEEGVLSAIQYARLRALPFLGSCAGFQYALIEYARNELNWANAAHAETALASNNPIVSPLECALE</sequence>
<evidence type="ECO:0000259" key="10">
    <source>
        <dbReference type="Pfam" id="PF00117"/>
    </source>
</evidence>
<evidence type="ECO:0000256" key="2">
    <source>
        <dbReference type="ARBA" id="ARBA00007533"/>
    </source>
</evidence>
<comment type="similarity">
    <text evidence="2">Belongs to the CTP synthase family.</text>
</comment>
<evidence type="ECO:0000256" key="7">
    <source>
        <dbReference type="ARBA" id="ARBA00022962"/>
    </source>
</evidence>
<dbReference type="InterPro" id="IPR017926">
    <property type="entry name" value="GATASE"/>
</dbReference>
<evidence type="ECO:0000256" key="9">
    <source>
        <dbReference type="ARBA" id="ARBA00047781"/>
    </source>
</evidence>
<evidence type="ECO:0000256" key="1">
    <source>
        <dbReference type="ARBA" id="ARBA00005171"/>
    </source>
</evidence>
<keyword evidence="5" id="KW-0547">Nucleotide-binding</keyword>
<keyword evidence="12" id="KW-1185">Reference proteome</keyword>
<reference evidence="12" key="1">
    <citation type="journal article" date="2019" name="Int. J. Syst. Evol. Microbiol.">
        <title>The Global Catalogue of Microorganisms (GCM) 10K type strain sequencing project: providing services to taxonomists for standard genome sequencing and annotation.</title>
        <authorList>
            <consortium name="The Broad Institute Genomics Platform"/>
            <consortium name="The Broad Institute Genome Sequencing Center for Infectious Disease"/>
            <person name="Wu L."/>
            <person name="Ma J."/>
        </authorList>
    </citation>
    <scope>NUCLEOTIDE SEQUENCE [LARGE SCALE GENOMIC DNA]</scope>
    <source>
        <strain evidence="12">JCM 13501</strain>
    </source>
</reference>
<dbReference type="PANTHER" id="PTHR11550">
    <property type="entry name" value="CTP SYNTHASE"/>
    <property type="match status" value="1"/>
</dbReference>
<name>A0ABQ2GT70_9PSED</name>
<evidence type="ECO:0000256" key="6">
    <source>
        <dbReference type="ARBA" id="ARBA00022840"/>
    </source>
</evidence>
<evidence type="ECO:0000313" key="12">
    <source>
        <dbReference type="Proteomes" id="UP000616499"/>
    </source>
</evidence>
<comment type="catalytic activity">
    <reaction evidence="9">
        <text>UTP + L-glutamine + ATP + H2O = CTP + L-glutamate + ADP + phosphate + 2 H(+)</text>
        <dbReference type="Rhea" id="RHEA:26426"/>
        <dbReference type="ChEBI" id="CHEBI:15377"/>
        <dbReference type="ChEBI" id="CHEBI:15378"/>
        <dbReference type="ChEBI" id="CHEBI:29985"/>
        <dbReference type="ChEBI" id="CHEBI:30616"/>
        <dbReference type="ChEBI" id="CHEBI:37563"/>
        <dbReference type="ChEBI" id="CHEBI:43474"/>
        <dbReference type="ChEBI" id="CHEBI:46398"/>
        <dbReference type="ChEBI" id="CHEBI:58359"/>
        <dbReference type="ChEBI" id="CHEBI:456216"/>
        <dbReference type="EC" id="6.3.4.2"/>
    </reaction>
</comment>
<dbReference type="InterPro" id="IPR004468">
    <property type="entry name" value="CTP_synthase"/>
</dbReference>
<evidence type="ECO:0000256" key="4">
    <source>
        <dbReference type="ARBA" id="ARBA00022598"/>
    </source>
</evidence>
<keyword evidence="4" id="KW-0436">Ligase</keyword>
<evidence type="ECO:0000256" key="8">
    <source>
        <dbReference type="ARBA" id="ARBA00022975"/>
    </source>
</evidence>
<comment type="pathway">
    <text evidence="1">Pyrimidine metabolism; CTP biosynthesis via de novo pathway; CTP from UDP: step 2/2.</text>
</comment>
<keyword evidence="8" id="KW-0665">Pyrimidine biosynthesis</keyword>
<evidence type="ECO:0000313" key="11">
    <source>
        <dbReference type="EMBL" id="GGM12054.1"/>
    </source>
</evidence>
<dbReference type="RefSeq" id="WP_308423890.1">
    <property type="nucleotide sequence ID" value="NZ_BMNW01000004.1"/>
</dbReference>
<dbReference type="EC" id="6.3.4.2" evidence="3"/>
<feature type="domain" description="Glutamine amidotransferase" evidence="10">
    <location>
        <begin position="45"/>
        <end position="114"/>
    </location>
</feature>
<dbReference type="Gene3D" id="3.40.50.880">
    <property type="match status" value="1"/>
</dbReference>
<dbReference type="InterPro" id="IPR029062">
    <property type="entry name" value="Class_I_gatase-like"/>
</dbReference>
<accession>A0ABQ2GT70</accession>
<proteinExistence type="inferred from homology"/>
<dbReference type="Pfam" id="PF00117">
    <property type="entry name" value="GATase"/>
    <property type="match status" value="1"/>
</dbReference>
<organism evidence="11 12">
    <name type="scientific">Pseudomonas asuensis</name>
    <dbReference type="NCBI Taxonomy" id="1825787"/>
    <lineage>
        <taxon>Bacteria</taxon>
        <taxon>Pseudomonadati</taxon>
        <taxon>Pseudomonadota</taxon>
        <taxon>Gammaproteobacteria</taxon>
        <taxon>Pseudomonadales</taxon>
        <taxon>Pseudomonadaceae</taxon>
        <taxon>Pseudomonas</taxon>
    </lineage>
</organism>
<gene>
    <name evidence="11" type="ORF">GCM10009425_23820</name>
</gene>
<evidence type="ECO:0000256" key="5">
    <source>
        <dbReference type="ARBA" id="ARBA00022741"/>
    </source>
</evidence>
<keyword evidence="6" id="KW-0067">ATP-binding</keyword>
<dbReference type="EMBL" id="BMNW01000004">
    <property type="protein sequence ID" value="GGM12054.1"/>
    <property type="molecule type" value="Genomic_DNA"/>
</dbReference>
<dbReference type="PANTHER" id="PTHR11550:SF0">
    <property type="entry name" value="CTP SYNTHASE-RELATED"/>
    <property type="match status" value="1"/>
</dbReference>